<feature type="region of interest" description="Disordered" evidence="1">
    <location>
        <begin position="323"/>
        <end position="346"/>
    </location>
</feature>
<evidence type="ECO:0000313" key="2">
    <source>
        <dbReference type="EMBL" id="GGP95063.1"/>
    </source>
</evidence>
<protein>
    <recommendedName>
        <fullName evidence="4">CU044_5270 family protein</fullName>
    </recommendedName>
</protein>
<reference evidence="3" key="1">
    <citation type="journal article" date="2019" name="Int. J. Syst. Evol. Microbiol.">
        <title>The Global Catalogue of Microorganisms (GCM) 10K type strain sequencing project: providing services to taxonomists for standard genome sequencing and annotation.</title>
        <authorList>
            <consortium name="The Broad Institute Genomics Platform"/>
            <consortium name="The Broad Institute Genome Sequencing Center for Infectious Disease"/>
            <person name="Wu L."/>
            <person name="Ma J."/>
        </authorList>
    </citation>
    <scope>NUCLEOTIDE SEQUENCE [LARGE SCALE GENOMIC DNA]</scope>
    <source>
        <strain evidence="3">JCM 3115</strain>
    </source>
</reference>
<gene>
    <name evidence="2" type="ORF">GCM10010140_26260</name>
</gene>
<dbReference type="InterPro" id="IPR047789">
    <property type="entry name" value="CU044_5270-like"/>
</dbReference>
<dbReference type="RefSeq" id="WP_189246740.1">
    <property type="nucleotide sequence ID" value="NZ_BMQJ01000005.1"/>
</dbReference>
<dbReference type="NCBIfam" id="NF038083">
    <property type="entry name" value="CU044_5270_fam"/>
    <property type="match status" value="1"/>
</dbReference>
<organism evidence="2 3">
    <name type="scientific">Streptosporangium pseudovulgare</name>
    <dbReference type="NCBI Taxonomy" id="35765"/>
    <lineage>
        <taxon>Bacteria</taxon>
        <taxon>Bacillati</taxon>
        <taxon>Actinomycetota</taxon>
        <taxon>Actinomycetes</taxon>
        <taxon>Streptosporangiales</taxon>
        <taxon>Streptosporangiaceae</taxon>
        <taxon>Streptosporangium</taxon>
    </lineage>
</organism>
<dbReference type="Proteomes" id="UP000611554">
    <property type="component" value="Unassembled WGS sequence"/>
</dbReference>
<comment type="caution">
    <text evidence="2">The sequence shown here is derived from an EMBL/GenBank/DDBJ whole genome shotgun (WGS) entry which is preliminary data.</text>
</comment>
<name>A0ABQ2QV47_9ACTN</name>
<dbReference type="EMBL" id="BMQJ01000005">
    <property type="protein sequence ID" value="GGP95063.1"/>
    <property type="molecule type" value="Genomic_DNA"/>
</dbReference>
<evidence type="ECO:0000313" key="3">
    <source>
        <dbReference type="Proteomes" id="UP000611554"/>
    </source>
</evidence>
<evidence type="ECO:0008006" key="4">
    <source>
        <dbReference type="Google" id="ProtNLM"/>
    </source>
</evidence>
<proteinExistence type="predicted"/>
<sequence length="379" mass="40220">MNDFRLVDAVMPDVAPPDPAKVAEARARVLGGPKPRRVPRWTGVLVAATATVAVIGTVAVVPRLGGDPADPAGPAVAVTRASAGEVLAAAADRLARRPEATGRRYWRGETEHSNRVRISVAGHTFLVEERGGQVLWVGPGRKRVIAASGLGTRPVAAADRAEWKKAGSPRLCGSDTDCENDMLPAGKTRYIVTDAEEVLQRATLGLSAREIRDLPHDPAALEERLLSYWPAEWKARKRDVPAQVVRAEAAERDDWLWGIGESLLLDTPATPGTRAAVYRMLAGLPGARVVDGVLDADGRVGVAVLRGGGPGEPEQQLVIDRETGDPLGVREVPPAPPAGRKTLPGTGVYSRVVKRLGWTDDEPAVPKGCDPDSGKGCLR</sequence>
<accession>A0ABQ2QV47</accession>
<feature type="region of interest" description="Disordered" evidence="1">
    <location>
        <begin position="360"/>
        <end position="379"/>
    </location>
</feature>
<keyword evidence="3" id="KW-1185">Reference proteome</keyword>
<evidence type="ECO:0000256" key="1">
    <source>
        <dbReference type="SAM" id="MobiDB-lite"/>
    </source>
</evidence>